<organism evidence="16 17">
    <name type="scientific">Hyalangium minutum</name>
    <dbReference type="NCBI Taxonomy" id="394096"/>
    <lineage>
        <taxon>Bacteria</taxon>
        <taxon>Pseudomonadati</taxon>
        <taxon>Myxococcota</taxon>
        <taxon>Myxococcia</taxon>
        <taxon>Myxococcales</taxon>
        <taxon>Cystobacterineae</taxon>
        <taxon>Archangiaceae</taxon>
        <taxon>Hyalangium</taxon>
    </lineage>
</organism>
<keyword evidence="5 13" id="KW-0732">Signal</keyword>
<dbReference type="PANTHER" id="PTHR30069:SF29">
    <property type="entry name" value="HEMOGLOBIN AND HEMOGLOBIN-HAPTOGLOBIN-BINDING PROTEIN 1-RELATED"/>
    <property type="match status" value="1"/>
</dbReference>
<comment type="caution">
    <text evidence="16">The sequence shown here is derived from an EMBL/GenBank/DDBJ whole genome shotgun (WGS) entry which is preliminary data.</text>
</comment>
<keyword evidence="4 10" id="KW-0812">Transmembrane</keyword>
<dbReference type="EMBL" id="JMCB01000005">
    <property type="protein sequence ID" value="KFE68924.1"/>
    <property type="molecule type" value="Genomic_DNA"/>
</dbReference>
<evidence type="ECO:0000259" key="14">
    <source>
        <dbReference type="Pfam" id="PF00593"/>
    </source>
</evidence>
<sequence length="681" mass="71783">MGRSSLAGLGLCLALTLNGIARAQGAPDASTPAPTAPGEQAPIIIDAVEPEDALISAPEVEVQATRPPEPMTSARQRDPSGALTIIDTAVFGGAAKDAAEVLSTSAGVQVQDSGGYGQSKNLVVRGASPNGSLLLLDGIPLNGAGGVVDLSRVPLAMVERFEVLRGGAGARYGSGGLGGVVNVVTRRPGEQARVAGEATYGSWGTQLGWLSATGPLAGVDALLLVHGGRSEGDFSFLFDPSPAFPGDALEERRRTNNDARGAGGLLRLRRTSERGLEVDLLTELFADDRGLAGTAVNPSPDTRQSTQRASASLRVSGEREGVRGSARAWFRGERLSLEGGPQAVQGSQTQRVGGVEVEARKLLGGWHGLSAAVTVTGEDVTDAELVSGEDSRPSWLRASVMVMDELVLVGGQLLVAPSIRVERAGPHTLLSPKVGATLSLPWSLELRANAGQAHRAPSFQELYVRQGLLLPNAALRPERALYADLAVVHRTERSLASVGGFYSLYEDLIAYELYPPFSAKPFNFAAASVAGLEAEGEWRPAPWVSGTLGYTLLVSRNLRDDVRYYRKELPYRPRHKLSARVSGGPRWLTGRVEVASQSAQFTNRTEEAVLPGRTFVHAGASSTFGHSPELTLSVELKNVFDAHAEDLNGYPLPGRSAYVTLTAAFGGTSPSSSPSQRTEVR</sequence>
<keyword evidence="9 10" id="KW-0998">Cell outer membrane</keyword>
<dbReference type="RefSeq" id="WP_044187521.1">
    <property type="nucleotide sequence ID" value="NZ_JMCB01000005.1"/>
</dbReference>
<evidence type="ECO:0000256" key="4">
    <source>
        <dbReference type="ARBA" id="ARBA00022692"/>
    </source>
</evidence>
<gene>
    <name evidence="16" type="ORF">DB31_6826</name>
</gene>
<evidence type="ECO:0000256" key="12">
    <source>
        <dbReference type="SAM" id="MobiDB-lite"/>
    </source>
</evidence>
<accession>A0A085WML1</accession>
<dbReference type="Gene3D" id="2.170.130.10">
    <property type="entry name" value="TonB-dependent receptor, plug domain"/>
    <property type="match status" value="1"/>
</dbReference>
<dbReference type="InterPro" id="IPR000531">
    <property type="entry name" value="Beta-barrel_TonB"/>
</dbReference>
<comment type="similarity">
    <text evidence="10 11">Belongs to the TonB-dependent receptor family.</text>
</comment>
<dbReference type="GO" id="GO:0009279">
    <property type="term" value="C:cell outer membrane"/>
    <property type="evidence" value="ECO:0007669"/>
    <property type="project" value="UniProtKB-SubCell"/>
</dbReference>
<evidence type="ECO:0000256" key="6">
    <source>
        <dbReference type="ARBA" id="ARBA00023077"/>
    </source>
</evidence>
<evidence type="ECO:0000256" key="2">
    <source>
        <dbReference type="ARBA" id="ARBA00022448"/>
    </source>
</evidence>
<keyword evidence="8 16" id="KW-0675">Receptor</keyword>
<feature type="domain" description="TonB-dependent receptor-like beta-barrel" evidence="14">
    <location>
        <begin position="382"/>
        <end position="639"/>
    </location>
</feature>
<dbReference type="PROSITE" id="PS52016">
    <property type="entry name" value="TONB_DEPENDENT_REC_3"/>
    <property type="match status" value="1"/>
</dbReference>
<dbReference type="Gene3D" id="2.40.170.20">
    <property type="entry name" value="TonB-dependent receptor, beta-barrel domain"/>
    <property type="match status" value="1"/>
</dbReference>
<dbReference type="Pfam" id="PF07715">
    <property type="entry name" value="Plug"/>
    <property type="match status" value="1"/>
</dbReference>
<dbReference type="InterPro" id="IPR012910">
    <property type="entry name" value="Plug_dom"/>
</dbReference>
<feature type="chain" id="PRO_5001800045" evidence="13">
    <location>
        <begin position="24"/>
        <end position="681"/>
    </location>
</feature>
<feature type="region of interest" description="Disordered" evidence="12">
    <location>
        <begin position="292"/>
        <end position="317"/>
    </location>
</feature>
<feature type="signal peptide" evidence="13">
    <location>
        <begin position="1"/>
        <end position="23"/>
    </location>
</feature>
<evidence type="ECO:0000256" key="13">
    <source>
        <dbReference type="SAM" id="SignalP"/>
    </source>
</evidence>
<feature type="domain" description="TonB-dependent receptor plug" evidence="15">
    <location>
        <begin position="77"/>
        <end position="180"/>
    </location>
</feature>
<evidence type="ECO:0000256" key="7">
    <source>
        <dbReference type="ARBA" id="ARBA00023136"/>
    </source>
</evidence>
<evidence type="ECO:0000256" key="5">
    <source>
        <dbReference type="ARBA" id="ARBA00022729"/>
    </source>
</evidence>
<keyword evidence="6 11" id="KW-0798">TonB box</keyword>
<dbReference type="InterPro" id="IPR039426">
    <property type="entry name" value="TonB-dep_rcpt-like"/>
</dbReference>
<keyword evidence="3 10" id="KW-1134">Transmembrane beta strand</keyword>
<dbReference type="GO" id="GO:0015344">
    <property type="term" value="F:siderophore uptake transmembrane transporter activity"/>
    <property type="evidence" value="ECO:0007669"/>
    <property type="project" value="TreeGrafter"/>
</dbReference>
<dbReference type="STRING" id="394096.DB31_6826"/>
<feature type="compositionally biased region" description="Polar residues" evidence="12">
    <location>
        <begin position="296"/>
        <end position="310"/>
    </location>
</feature>
<evidence type="ECO:0000313" key="17">
    <source>
        <dbReference type="Proteomes" id="UP000028725"/>
    </source>
</evidence>
<dbReference type="InterPro" id="IPR036942">
    <property type="entry name" value="Beta-barrel_TonB_sf"/>
</dbReference>
<name>A0A085WML1_9BACT</name>
<dbReference type="Pfam" id="PF00593">
    <property type="entry name" value="TonB_dep_Rec_b-barrel"/>
    <property type="match status" value="1"/>
</dbReference>
<evidence type="ECO:0000256" key="3">
    <source>
        <dbReference type="ARBA" id="ARBA00022452"/>
    </source>
</evidence>
<evidence type="ECO:0000256" key="11">
    <source>
        <dbReference type="RuleBase" id="RU003357"/>
    </source>
</evidence>
<evidence type="ECO:0000256" key="10">
    <source>
        <dbReference type="PROSITE-ProRule" id="PRU01360"/>
    </source>
</evidence>
<evidence type="ECO:0000259" key="15">
    <source>
        <dbReference type="Pfam" id="PF07715"/>
    </source>
</evidence>
<dbReference type="AlphaFoldDB" id="A0A085WML1"/>
<evidence type="ECO:0000256" key="1">
    <source>
        <dbReference type="ARBA" id="ARBA00004571"/>
    </source>
</evidence>
<dbReference type="GO" id="GO:0044718">
    <property type="term" value="P:siderophore transmembrane transport"/>
    <property type="evidence" value="ECO:0007669"/>
    <property type="project" value="TreeGrafter"/>
</dbReference>
<protein>
    <submittedName>
        <fullName evidence="16">TonB-dependent receptor</fullName>
    </submittedName>
</protein>
<evidence type="ECO:0000256" key="9">
    <source>
        <dbReference type="ARBA" id="ARBA00023237"/>
    </source>
</evidence>
<evidence type="ECO:0000313" key="16">
    <source>
        <dbReference type="EMBL" id="KFE68924.1"/>
    </source>
</evidence>
<comment type="subcellular location">
    <subcellularLocation>
        <location evidence="1 10">Cell outer membrane</location>
        <topology evidence="1 10">Multi-pass membrane protein</topology>
    </subcellularLocation>
</comment>
<keyword evidence="7 10" id="KW-0472">Membrane</keyword>
<dbReference type="SUPFAM" id="SSF56935">
    <property type="entry name" value="Porins"/>
    <property type="match status" value="1"/>
</dbReference>
<dbReference type="PANTHER" id="PTHR30069">
    <property type="entry name" value="TONB-DEPENDENT OUTER MEMBRANE RECEPTOR"/>
    <property type="match status" value="1"/>
</dbReference>
<proteinExistence type="inferred from homology"/>
<keyword evidence="17" id="KW-1185">Reference proteome</keyword>
<dbReference type="InterPro" id="IPR037066">
    <property type="entry name" value="Plug_dom_sf"/>
</dbReference>
<dbReference type="Proteomes" id="UP000028725">
    <property type="component" value="Unassembled WGS sequence"/>
</dbReference>
<dbReference type="PATRIC" id="fig|394096.3.peg.2870"/>
<reference evidence="16 17" key="1">
    <citation type="submission" date="2014-04" db="EMBL/GenBank/DDBJ databases">
        <title>Genome assembly of Hyalangium minutum DSM 14724.</title>
        <authorList>
            <person name="Sharma G."/>
            <person name="Subramanian S."/>
        </authorList>
    </citation>
    <scope>NUCLEOTIDE SEQUENCE [LARGE SCALE GENOMIC DNA]</scope>
    <source>
        <strain evidence="16 17">DSM 14724</strain>
    </source>
</reference>
<dbReference type="OrthoDB" id="338230at2"/>
<evidence type="ECO:0000256" key="8">
    <source>
        <dbReference type="ARBA" id="ARBA00023170"/>
    </source>
</evidence>
<keyword evidence="2 10" id="KW-0813">Transport</keyword>